<reference evidence="1" key="1">
    <citation type="submission" date="2021-05" db="EMBL/GenBank/DDBJ databases">
        <authorList>
            <person name="Pan Q."/>
            <person name="Jouanno E."/>
            <person name="Zahm M."/>
            <person name="Klopp C."/>
            <person name="Cabau C."/>
            <person name="Louis A."/>
            <person name="Berthelot C."/>
            <person name="Parey E."/>
            <person name="Roest Crollius H."/>
            <person name="Montfort J."/>
            <person name="Robinson-Rechavi M."/>
            <person name="Bouchez O."/>
            <person name="Lampietro C."/>
            <person name="Lopez Roques C."/>
            <person name="Donnadieu C."/>
            <person name="Postlethwait J."/>
            <person name="Bobe J."/>
            <person name="Dillon D."/>
            <person name="Chandos A."/>
            <person name="von Hippel F."/>
            <person name="Guiguen Y."/>
        </authorList>
    </citation>
    <scope>NUCLEOTIDE SEQUENCE</scope>
    <source>
        <strain evidence="1">YG-Jan2019</strain>
    </source>
</reference>
<proteinExistence type="predicted"/>
<dbReference type="EMBL" id="CM055736">
    <property type="protein sequence ID" value="KAJ8007343.1"/>
    <property type="molecule type" value="Genomic_DNA"/>
</dbReference>
<accession>A0ACC2GVB6</accession>
<gene>
    <name evidence="1" type="ORF">DPEC_G00116540</name>
</gene>
<protein>
    <submittedName>
        <fullName evidence="1">Uncharacterized protein</fullName>
    </submittedName>
</protein>
<keyword evidence="2" id="KW-1185">Reference proteome</keyword>
<comment type="caution">
    <text evidence="1">The sequence shown here is derived from an EMBL/GenBank/DDBJ whole genome shotgun (WGS) entry which is preliminary data.</text>
</comment>
<dbReference type="Proteomes" id="UP001157502">
    <property type="component" value="Chromosome 9"/>
</dbReference>
<evidence type="ECO:0000313" key="2">
    <source>
        <dbReference type="Proteomes" id="UP001157502"/>
    </source>
</evidence>
<name>A0ACC2GVB6_DALPE</name>
<sequence>MAKDRSTSGSVGVHRENTVNGFYRSDLIRPSAAAPHDPSRRRRSSRSPATFVRSSKGGGGEKKERTSSPREKKKRKNAYLRKDQHHLQSSALLPSNVLPFLFLCSSSPSMLYESLPTLPSMGRILRLPY</sequence>
<evidence type="ECO:0000313" key="1">
    <source>
        <dbReference type="EMBL" id="KAJ8007343.1"/>
    </source>
</evidence>
<organism evidence="1 2">
    <name type="scientific">Dallia pectoralis</name>
    <name type="common">Alaska blackfish</name>
    <dbReference type="NCBI Taxonomy" id="75939"/>
    <lineage>
        <taxon>Eukaryota</taxon>
        <taxon>Metazoa</taxon>
        <taxon>Chordata</taxon>
        <taxon>Craniata</taxon>
        <taxon>Vertebrata</taxon>
        <taxon>Euteleostomi</taxon>
        <taxon>Actinopterygii</taxon>
        <taxon>Neopterygii</taxon>
        <taxon>Teleostei</taxon>
        <taxon>Protacanthopterygii</taxon>
        <taxon>Esociformes</taxon>
        <taxon>Umbridae</taxon>
        <taxon>Dallia</taxon>
    </lineage>
</organism>